<reference evidence="1" key="1">
    <citation type="submission" date="2022-07" db="EMBL/GenBank/DDBJ databases">
        <title>Genome sequencing of Photobacterium atrarenae GJH2-4.</title>
        <authorList>
            <person name="Park S.-J."/>
        </authorList>
    </citation>
    <scope>NUCLEOTIDE SEQUENCE</scope>
    <source>
        <strain evidence="1">GJH2-4</strain>
    </source>
</reference>
<accession>A0ABY5GE41</accession>
<dbReference type="EMBL" id="CP101508">
    <property type="protein sequence ID" value="UTV27515.1"/>
    <property type="molecule type" value="Genomic_DNA"/>
</dbReference>
<evidence type="ECO:0000313" key="2">
    <source>
        <dbReference type="Proteomes" id="UP001057998"/>
    </source>
</evidence>
<protein>
    <submittedName>
        <fullName evidence="1">Uncharacterized protein</fullName>
    </submittedName>
</protein>
<keyword evidence="2" id="KW-1185">Reference proteome</keyword>
<dbReference type="Proteomes" id="UP001057998">
    <property type="component" value="Chromosome 1"/>
</dbReference>
<evidence type="ECO:0000313" key="1">
    <source>
        <dbReference type="EMBL" id="UTV27515.1"/>
    </source>
</evidence>
<sequence>MRRMIHIKGNSEIGYTVSVEFEKDVTSKRNQNASAQNIDLLVAQQKKAAKRLLDKEFPEAATI</sequence>
<gene>
    <name evidence="1" type="ORF">NNL38_14560</name>
</gene>
<proteinExistence type="predicted"/>
<organism evidence="1 2">
    <name type="scientific">Photobacterium atrarenae</name>
    <dbReference type="NCBI Taxonomy" id="865757"/>
    <lineage>
        <taxon>Bacteria</taxon>
        <taxon>Pseudomonadati</taxon>
        <taxon>Pseudomonadota</taxon>
        <taxon>Gammaproteobacteria</taxon>
        <taxon>Vibrionales</taxon>
        <taxon>Vibrionaceae</taxon>
        <taxon>Photobacterium</taxon>
    </lineage>
</organism>
<dbReference type="RefSeq" id="WP_255388736.1">
    <property type="nucleotide sequence ID" value="NZ_CP101508.1"/>
</dbReference>
<name>A0ABY5GE41_9GAMM</name>